<evidence type="ECO:0000313" key="3">
    <source>
        <dbReference type="Proteomes" id="UP000649617"/>
    </source>
</evidence>
<dbReference type="Proteomes" id="UP000649617">
    <property type="component" value="Unassembled WGS sequence"/>
</dbReference>
<feature type="domain" description="RNase H type-1" evidence="1">
    <location>
        <begin position="604"/>
        <end position="761"/>
    </location>
</feature>
<dbReference type="PROSITE" id="PS50879">
    <property type="entry name" value="RNASE_H_1"/>
    <property type="match status" value="1"/>
</dbReference>
<feature type="non-terminal residue" evidence="2">
    <location>
        <position position="810"/>
    </location>
</feature>
<dbReference type="OrthoDB" id="443313at2759"/>
<dbReference type="InterPro" id="IPR012337">
    <property type="entry name" value="RNaseH-like_sf"/>
</dbReference>
<gene>
    <name evidence="2" type="primary">L96</name>
    <name evidence="2" type="ORF">SPIL2461_LOCUS7590</name>
</gene>
<reference evidence="2" key="1">
    <citation type="submission" date="2021-02" db="EMBL/GenBank/DDBJ databases">
        <authorList>
            <person name="Dougan E. K."/>
            <person name="Rhodes N."/>
            <person name="Thang M."/>
            <person name="Chan C."/>
        </authorList>
    </citation>
    <scope>NUCLEOTIDE SEQUENCE</scope>
</reference>
<comment type="caution">
    <text evidence="2">The sequence shown here is derived from an EMBL/GenBank/DDBJ whole genome shotgun (WGS) entry which is preliminary data.</text>
</comment>
<dbReference type="EMBL" id="CAJNIZ010012019">
    <property type="protein sequence ID" value="CAE7328003.1"/>
    <property type="molecule type" value="Genomic_DNA"/>
</dbReference>
<dbReference type="InterPro" id="IPR000477">
    <property type="entry name" value="RT_dom"/>
</dbReference>
<dbReference type="AlphaFoldDB" id="A0A812NWR4"/>
<proteinExistence type="predicted"/>
<sequence length="810" mass="90241">AAVPELPYFPVIDASIAEPVDALVATYTQQEVKAAKVRWLRRAKDNLGVARSYVKRRADQQLEWERTRADLRAPTSGRRPAVQVDIQDAIWTQKWRRCDADTSAAVVEVLREVPRPPEVQVNFQISAPQLQAALRAMRHKSHGPDHSTAEALLLLPAAWWDRLAALWQRVLELGCRQIGAIVGAVAMMRDVAGFFDSLDPAHVVLVLQHLRAPEPLVNLIRSTCRHSSRLFALQGALGSDWRSPGRGLPQGCPLSPTVAAAVSHVWAALVLHAVTQTPSEVDGYAYVDDRCIMLCPNSPLEALRGALSRSDRFDAAFGLNVSLQKCAVVGPSHDLEVQAFARERGFSSVFACYVAFACEPGIPVQAIKHEVYHLFHAHAQHGAARVLFFEVVGWCLEPQYAMDASTLRAMWRIVIRPPAWLDEVPLSQAFPCPGKLLPLLNSTLQRLGWWISGDGKTLHRTDDQGRVRTIGVGLESFRCVLRWLTYHYRNLYVSTTARVWHPVQREQPAFAIGASNWHFNAGGDFGPEHARRRCCCGDLAPSRPHLAWACESFAECRVGIESPADRAAERLLARPVSQHPPAPVAIDLRDFQEELQACVALHIASPIIFLATDGSSREDVGSFAVTVQDALNVFAAGDDAEDQTPFRMELQAIVYALRAAASACTDPQLQHLRRCRRLFLAVDCQSAIAAIEGTGGFDYLLLLLEIRHHRRRLLQYGVRAEFIWTPAHGRCATWMPTRGHDPAYLRALNAAADKAANDSMTRRWANSARRAWRQQLALAEKWEWDAVHMVANIADRHHAYLKTLGTRPRE</sequence>
<evidence type="ECO:0000259" key="1">
    <source>
        <dbReference type="PROSITE" id="PS50879"/>
    </source>
</evidence>
<accession>A0A812NWR4</accession>
<name>A0A812NWR4_SYMPI</name>
<keyword evidence="3" id="KW-1185">Reference proteome</keyword>
<dbReference type="GO" id="GO:0004523">
    <property type="term" value="F:RNA-DNA hybrid ribonuclease activity"/>
    <property type="evidence" value="ECO:0007669"/>
    <property type="project" value="InterPro"/>
</dbReference>
<dbReference type="SUPFAM" id="SSF53098">
    <property type="entry name" value="Ribonuclease H-like"/>
    <property type="match status" value="1"/>
</dbReference>
<dbReference type="InterPro" id="IPR002156">
    <property type="entry name" value="RNaseH_domain"/>
</dbReference>
<evidence type="ECO:0000313" key="2">
    <source>
        <dbReference type="EMBL" id="CAE7328003.1"/>
    </source>
</evidence>
<dbReference type="InterPro" id="IPR036397">
    <property type="entry name" value="RNaseH_sf"/>
</dbReference>
<dbReference type="GO" id="GO:0003676">
    <property type="term" value="F:nucleic acid binding"/>
    <property type="evidence" value="ECO:0007669"/>
    <property type="project" value="InterPro"/>
</dbReference>
<dbReference type="SUPFAM" id="SSF56672">
    <property type="entry name" value="DNA/RNA polymerases"/>
    <property type="match status" value="1"/>
</dbReference>
<dbReference type="InterPro" id="IPR043502">
    <property type="entry name" value="DNA/RNA_pol_sf"/>
</dbReference>
<protein>
    <submittedName>
        <fullName evidence="2">L96 protein</fullName>
    </submittedName>
</protein>
<dbReference type="Gene3D" id="3.30.420.10">
    <property type="entry name" value="Ribonuclease H-like superfamily/Ribonuclease H"/>
    <property type="match status" value="1"/>
</dbReference>
<dbReference type="Pfam" id="PF00078">
    <property type="entry name" value="RVT_1"/>
    <property type="match status" value="1"/>
</dbReference>
<organism evidence="2 3">
    <name type="scientific">Symbiodinium pilosum</name>
    <name type="common">Dinoflagellate</name>
    <dbReference type="NCBI Taxonomy" id="2952"/>
    <lineage>
        <taxon>Eukaryota</taxon>
        <taxon>Sar</taxon>
        <taxon>Alveolata</taxon>
        <taxon>Dinophyceae</taxon>
        <taxon>Suessiales</taxon>
        <taxon>Symbiodiniaceae</taxon>
        <taxon>Symbiodinium</taxon>
    </lineage>
</organism>